<reference evidence="3" key="1">
    <citation type="journal article" date="2013" name="Proc. Natl. Acad. Sci. U.S.A.">
        <title>Genome structure and metabolic features in the red seaweed Chondrus crispus shed light on evolution of the Archaeplastida.</title>
        <authorList>
            <person name="Collen J."/>
            <person name="Porcel B."/>
            <person name="Carre W."/>
            <person name="Ball S.G."/>
            <person name="Chaparro C."/>
            <person name="Tonon T."/>
            <person name="Barbeyron T."/>
            <person name="Michel G."/>
            <person name="Noel B."/>
            <person name="Valentin K."/>
            <person name="Elias M."/>
            <person name="Artiguenave F."/>
            <person name="Arun A."/>
            <person name="Aury J.M."/>
            <person name="Barbosa-Neto J.F."/>
            <person name="Bothwell J.H."/>
            <person name="Bouget F.Y."/>
            <person name="Brillet L."/>
            <person name="Cabello-Hurtado F."/>
            <person name="Capella-Gutierrez S."/>
            <person name="Charrier B."/>
            <person name="Cladiere L."/>
            <person name="Cock J.M."/>
            <person name="Coelho S.M."/>
            <person name="Colleoni C."/>
            <person name="Czjzek M."/>
            <person name="Da Silva C."/>
            <person name="Delage L."/>
            <person name="Denoeud F."/>
            <person name="Deschamps P."/>
            <person name="Dittami S.M."/>
            <person name="Gabaldon T."/>
            <person name="Gachon C.M."/>
            <person name="Groisillier A."/>
            <person name="Herve C."/>
            <person name="Jabbari K."/>
            <person name="Katinka M."/>
            <person name="Kloareg B."/>
            <person name="Kowalczyk N."/>
            <person name="Labadie K."/>
            <person name="Leblanc C."/>
            <person name="Lopez P.J."/>
            <person name="McLachlan D.H."/>
            <person name="Meslet-Cladiere L."/>
            <person name="Moustafa A."/>
            <person name="Nehr Z."/>
            <person name="Nyvall Collen P."/>
            <person name="Panaud O."/>
            <person name="Partensky F."/>
            <person name="Poulain J."/>
            <person name="Rensing S.A."/>
            <person name="Rousvoal S."/>
            <person name="Samson G."/>
            <person name="Symeonidi A."/>
            <person name="Weissenbach J."/>
            <person name="Zambounis A."/>
            <person name="Wincker P."/>
            <person name="Boyen C."/>
        </authorList>
    </citation>
    <scope>NUCLEOTIDE SEQUENCE [LARGE SCALE GENOMIC DNA]</scope>
    <source>
        <strain evidence="3">cv. Stackhouse</strain>
    </source>
</reference>
<dbReference type="InterPro" id="IPR023473">
    <property type="entry name" value="AMMECR1"/>
</dbReference>
<evidence type="ECO:0000259" key="1">
    <source>
        <dbReference type="PROSITE" id="PS51112"/>
    </source>
</evidence>
<protein>
    <recommendedName>
        <fullName evidence="1">AMMECR1 domain-containing protein</fullName>
    </recommendedName>
</protein>
<dbReference type="SUPFAM" id="SSF143447">
    <property type="entry name" value="AMMECR1-like"/>
    <property type="match status" value="1"/>
</dbReference>
<name>R7Q557_CHOCR</name>
<dbReference type="KEGG" id="ccp:CHC_T00001821001"/>
<dbReference type="Proteomes" id="UP000012073">
    <property type="component" value="Unassembled WGS sequence"/>
</dbReference>
<sequence length="194" mass="21576">MCAKAFHTICKVLRPRLPAPQSLDIPTSKGGLFVTWSAPRGSRRNYSLRGCIGTLSRANLDDAVERYASYAAFRDSRFDPIAASEIDELKVGVSVLSGFEKASHVYDWDIGTHGIILELAGGRYSATYLPEVCAEQNWSKETCIRSLAEKAGHRRPMDDAVLEAAVLTRYQSTKAELLFAEYMELIEEHITVQC</sequence>
<dbReference type="InterPro" id="IPR027485">
    <property type="entry name" value="AMMECR1_N"/>
</dbReference>
<dbReference type="OrthoDB" id="3708at2759"/>
<dbReference type="PhylomeDB" id="R7Q557"/>
<dbReference type="PROSITE" id="PS51112">
    <property type="entry name" value="AMMECR1"/>
    <property type="match status" value="1"/>
</dbReference>
<dbReference type="Pfam" id="PF01871">
    <property type="entry name" value="AMMECR1"/>
    <property type="match status" value="1"/>
</dbReference>
<dbReference type="OMA" id="TNEAFPL"/>
<dbReference type="EMBL" id="HG001628">
    <property type="protein sequence ID" value="CDF32973.1"/>
    <property type="molecule type" value="Genomic_DNA"/>
</dbReference>
<organism evidence="2 3">
    <name type="scientific">Chondrus crispus</name>
    <name type="common">Carrageen Irish moss</name>
    <name type="synonym">Polymorpha crispa</name>
    <dbReference type="NCBI Taxonomy" id="2769"/>
    <lineage>
        <taxon>Eukaryota</taxon>
        <taxon>Rhodophyta</taxon>
        <taxon>Florideophyceae</taxon>
        <taxon>Rhodymeniophycidae</taxon>
        <taxon>Gigartinales</taxon>
        <taxon>Gigartinaceae</taxon>
        <taxon>Chondrus</taxon>
    </lineage>
</organism>
<proteinExistence type="predicted"/>
<keyword evidence="3" id="KW-1185">Reference proteome</keyword>
<dbReference type="NCBIfam" id="TIGR00296">
    <property type="entry name" value="TIGR00296 family protein"/>
    <property type="match status" value="1"/>
</dbReference>
<dbReference type="PANTHER" id="PTHR13016">
    <property type="entry name" value="AMMECR1 HOMOLOG"/>
    <property type="match status" value="1"/>
</dbReference>
<dbReference type="Gramene" id="CDF32973">
    <property type="protein sequence ID" value="CDF32973"/>
    <property type="gene ID" value="CHC_T00001821001"/>
</dbReference>
<dbReference type="Gene3D" id="3.30.700.20">
    <property type="entry name" value="Hypothetical protein ph0010, domain 1"/>
    <property type="match status" value="1"/>
</dbReference>
<accession>R7Q557</accession>
<dbReference type="InterPro" id="IPR002733">
    <property type="entry name" value="AMMECR1_domain"/>
</dbReference>
<dbReference type="GeneID" id="17320507"/>
<dbReference type="InterPro" id="IPR036071">
    <property type="entry name" value="AMMECR1_dom_sf"/>
</dbReference>
<dbReference type="AlphaFoldDB" id="R7Q557"/>
<gene>
    <name evidence="2" type="ORF">CHC_T00001821001</name>
</gene>
<dbReference type="PANTHER" id="PTHR13016:SF0">
    <property type="entry name" value="AMME SYNDROME CANDIDATE GENE 1 PROTEIN"/>
    <property type="match status" value="1"/>
</dbReference>
<feature type="domain" description="AMMECR1" evidence="1">
    <location>
        <begin position="1"/>
        <end position="186"/>
    </location>
</feature>
<dbReference type="RefSeq" id="XP_005712776.1">
    <property type="nucleotide sequence ID" value="XM_005712719.1"/>
</dbReference>
<evidence type="ECO:0000313" key="3">
    <source>
        <dbReference type="Proteomes" id="UP000012073"/>
    </source>
</evidence>
<evidence type="ECO:0000313" key="2">
    <source>
        <dbReference type="EMBL" id="CDF32973.1"/>
    </source>
</evidence>